<reference evidence="2 3" key="1">
    <citation type="submission" date="2024-04" db="EMBL/GenBank/DDBJ databases">
        <authorList>
            <person name="Rising A."/>
            <person name="Reimegard J."/>
            <person name="Sonavane S."/>
            <person name="Akerstrom W."/>
            <person name="Nylinder S."/>
            <person name="Hedman E."/>
            <person name="Kallberg Y."/>
        </authorList>
    </citation>
    <scope>NUCLEOTIDE SEQUENCE [LARGE SCALE GENOMIC DNA]</scope>
</reference>
<sequence length="92" mass="10690">MVYISSHLRLPSRIQTNLQTKYSFSQGLRDSRYDDRKVLRNTSSPLQKYNPLSHPEESSESSQDSHLLKPTQIPHKAKDSTMEALYKLLQSR</sequence>
<name>A0AAV2ACY8_9ARAC</name>
<proteinExistence type="predicted"/>
<evidence type="ECO:0000313" key="3">
    <source>
        <dbReference type="Proteomes" id="UP001497382"/>
    </source>
</evidence>
<evidence type="ECO:0000313" key="2">
    <source>
        <dbReference type="EMBL" id="CAL1281832.1"/>
    </source>
</evidence>
<accession>A0AAV2ACY8</accession>
<dbReference type="EMBL" id="CAXIEN010000149">
    <property type="protein sequence ID" value="CAL1281832.1"/>
    <property type="molecule type" value="Genomic_DNA"/>
</dbReference>
<gene>
    <name evidence="2" type="ORF">LARSCL_LOCUS11804</name>
</gene>
<comment type="caution">
    <text evidence="2">The sequence shown here is derived from an EMBL/GenBank/DDBJ whole genome shotgun (WGS) entry which is preliminary data.</text>
</comment>
<keyword evidence="3" id="KW-1185">Reference proteome</keyword>
<organism evidence="2 3">
    <name type="scientific">Larinioides sclopetarius</name>
    <dbReference type="NCBI Taxonomy" id="280406"/>
    <lineage>
        <taxon>Eukaryota</taxon>
        <taxon>Metazoa</taxon>
        <taxon>Ecdysozoa</taxon>
        <taxon>Arthropoda</taxon>
        <taxon>Chelicerata</taxon>
        <taxon>Arachnida</taxon>
        <taxon>Araneae</taxon>
        <taxon>Araneomorphae</taxon>
        <taxon>Entelegynae</taxon>
        <taxon>Araneoidea</taxon>
        <taxon>Araneidae</taxon>
        <taxon>Larinioides</taxon>
    </lineage>
</organism>
<dbReference type="Proteomes" id="UP001497382">
    <property type="component" value="Unassembled WGS sequence"/>
</dbReference>
<feature type="region of interest" description="Disordered" evidence="1">
    <location>
        <begin position="29"/>
        <end position="79"/>
    </location>
</feature>
<feature type="compositionally biased region" description="Basic and acidic residues" evidence="1">
    <location>
        <begin position="29"/>
        <end position="38"/>
    </location>
</feature>
<dbReference type="AlphaFoldDB" id="A0AAV2ACY8"/>
<protein>
    <submittedName>
        <fullName evidence="2">Uncharacterized protein</fullName>
    </submittedName>
</protein>
<evidence type="ECO:0000256" key="1">
    <source>
        <dbReference type="SAM" id="MobiDB-lite"/>
    </source>
</evidence>